<reference evidence="16" key="1">
    <citation type="journal article" date="2019" name="Int. J. Syst. Evol. Microbiol.">
        <title>The Global Catalogue of Microorganisms (GCM) 10K type strain sequencing project: providing services to taxonomists for standard genome sequencing and annotation.</title>
        <authorList>
            <consortium name="The Broad Institute Genomics Platform"/>
            <consortium name="The Broad Institute Genome Sequencing Center for Infectious Disease"/>
            <person name="Wu L."/>
            <person name="Ma J."/>
        </authorList>
    </citation>
    <scope>NUCLEOTIDE SEQUENCE [LARGE SCALE GENOMIC DNA]</scope>
    <source>
        <strain evidence="16">CGMCC 1.16275</strain>
    </source>
</reference>
<protein>
    <recommendedName>
        <fullName evidence="4 12">Ribosomal RNA small subunit methyltransferase E</fullName>
        <ecNumber evidence="3 12">2.1.1.193</ecNumber>
    </recommendedName>
</protein>
<comment type="caution">
    <text evidence="15">The sequence shown here is derived from an EMBL/GenBank/DDBJ whole genome shotgun (WGS) entry which is preliminary data.</text>
</comment>
<evidence type="ECO:0000259" key="13">
    <source>
        <dbReference type="Pfam" id="PF04452"/>
    </source>
</evidence>
<evidence type="ECO:0000256" key="9">
    <source>
        <dbReference type="ARBA" id="ARBA00022691"/>
    </source>
</evidence>
<dbReference type="Proteomes" id="UP001597115">
    <property type="component" value="Unassembled WGS sequence"/>
</dbReference>
<evidence type="ECO:0000256" key="1">
    <source>
        <dbReference type="ARBA" id="ARBA00004496"/>
    </source>
</evidence>
<dbReference type="NCBIfam" id="TIGR00046">
    <property type="entry name" value="RsmE family RNA methyltransferase"/>
    <property type="match status" value="1"/>
</dbReference>
<dbReference type="Gene3D" id="2.40.240.20">
    <property type="entry name" value="Hypothetical PUA domain-like, domain 1"/>
    <property type="match status" value="1"/>
</dbReference>
<dbReference type="CDD" id="cd18084">
    <property type="entry name" value="RsmE-like"/>
    <property type="match status" value="1"/>
</dbReference>
<dbReference type="InterPro" id="IPR029026">
    <property type="entry name" value="tRNA_m1G_MTases_N"/>
</dbReference>
<evidence type="ECO:0000256" key="10">
    <source>
        <dbReference type="ARBA" id="ARBA00025699"/>
    </source>
</evidence>
<evidence type="ECO:0000256" key="2">
    <source>
        <dbReference type="ARBA" id="ARBA00005528"/>
    </source>
</evidence>
<dbReference type="SUPFAM" id="SSF88697">
    <property type="entry name" value="PUA domain-like"/>
    <property type="match status" value="1"/>
</dbReference>
<sequence length="255" mass="27497">MPATPAWPPHSAPRLFIDQPLADGMELRIEGGQAHYLLSVMRMKAGGAVKLFDDRTGEWLGEVAQTGKRDLIVRIAARLRDREAVPDLWLCVAPIKRGRIDWVAEKASELGVARLVPVATRRAVVDKLNAERLRAHMIEAAEQCERTALPEIADMVSLDALLRDWPAERALFFADEEGGTPLAQAIRPGPAAILIGPEGGFDPAEREAIRAVSAAVPISLGPRILRAETAAIAAVSVWMAAAGDWSNGIARRSGA</sequence>
<dbReference type="InterPro" id="IPR006700">
    <property type="entry name" value="RsmE"/>
</dbReference>
<keyword evidence="8 12" id="KW-0808">Transferase</keyword>
<keyword evidence="6 12" id="KW-0698">rRNA processing</keyword>
<evidence type="ECO:0000256" key="12">
    <source>
        <dbReference type="PIRNR" id="PIRNR015601"/>
    </source>
</evidence>
<proteinExistence type="inferred from homology"/>
<dbReference type="PANTHER" id="PTHR30027:SF3">
    <property type="entry name" value="16S RRNA (URACIL(1498)-N(3))-METHYLTRANSFERASE"/>
    <property type="match status" value="1"/>
</dbReference>
<dbReference type="GO" id="GO:0032259">
    <property type="term" value="P:methylation"/>
    <property type="evidence" value="ECO:0007669"/>
    <property type="project" value="UniProtKB-KW"/>
</dbReference>
<keyword evidence="5 12" id="KW-0963">Cytoplasm</keyword>
<dbReference type="EC" id="2.1.1.193" evidence="3 12"/>
<evidence type="ECO:0000256" key="5">
    <source>
        <dbReference type="ARBA" id="ARBA00022490"/>
    </source>
</evidence>
<dbReference type="InterPro" id="IPR046887">
    <property type="entry name" value="RsmE_PUA-like"/>
</dbReference>
<evidence type="ECO:0000259" key="14">
    <source>
        <dbReference type="Pfam" id="PF20260"/>
    </source>
</evidence>
<dbReference type="SUPFAM" id="SSF75217">
    <property type="entry name" value="alpha/beta knot"/>
    <property type="match status" value="1"/>
</dbReference>
<dbReference type="Pfam" id="PF20260">
    <property type="entry name" value="PUA_4"/>
    <property type="match status" value="1"/>
</dbReference>
<evidence type="ECO:0000256" key="4">
    <source>
        <dbReference type="ARBA" id="ARBA00013673"/>
    </source>
</evidence>
<dbReference type="InterPro" id="IPR015947">
    <property type="entry name" value="PUA-like_sf"/>
</dbReference>
<dbReference type="NCBIfam" id="NF008696">
    <property type="entry name" value="PRK11713.3-5"/>
    <property type="match status" value="1"/>
</dbReference>
<keyword evidence="16" id="KW-1185">Reference proteome</keyword>
<feature type="domain" description="Ribosomal RNA small subunit methyltransferase E methyltransferase" evidence="13">
    <location>
        <begin position="87"/>
        <end position="238"/>
    </location>
</feature>
<evidence type="ECO:0000256" key="7">
    <source>
        <dbReference type="ARBA" id="ARBA00022603"/>
    </source>
</evidence>
<comment type="similarity">
    <text evidence="2 12">Belongs to the RNA methyltransferase RsmE family.</text>
</comment>
<dbReference type="InterPro" id="IPR029028">
    <property type="entry name" value="Alpha/beta_knot_MTases"/>
</dbReference>
<dbReference type="GO" id="GO:0008168">
    <property type="term" value="F:methyltransferase activity"/>
    <property type="evidence" value="ECO:0007669"/>
    <property type="project" value="UniProtKB-KW"/>
</dbReference>
<name>A0ABW4I6T9_9SPHN</name>
<dbReference type="PANTHER" id="PTHR30027">
    <property type="entry name" value="RIBOSOMAL RNA SMALL SUBUNIT METHYLTRANSFERASE E"/>
    <property type="match status" value="1"/>
</dbReference>
<evidence type="ECO:0000256" key="8">
    <source>
        <dbReference type="ARBA" id="ARBA00022679"/>
    </source>
</evidence>
<organism evidence="15 16">
    <name type="scientific">Sphingomonas tabacisoli</name>
    <dbReference type="NCBI Taxonomy" id="2249466"/>
    <lineage>
        <taxon>Bacteria</taxon>
        <taxon>Pseudomonadati</taxon>
        <taxon>Pseudomonadota</taxon>
        <taxon>Alphaproteobacteria</taxon>
        <taxon>Sphingomonadales</taxon>
        <taxon>Sphingomonadaceae</taxon>
        <taxon>Sphingomonas</taxon>
    </lineage>
</organism>
<keyword evidence="7 12" id="KW-0489">Methyltransferase</keyword>
<dbReference type="InterPro" id="IPR046886">
    <property type="entry name" value="RsmE_MTase_dom"/>
</dbReference>
<comment type="function">
    <text evidence="10 12">Specifically methylates the N3 position of the uracil ring of uridine 1498 (m3U1498) in 16S rRNA. Acts on the fully assembled 30S ribosomal subunit.</text>
</comment>
<gene>
    <name evidence="15" type="ORF">ACFSCW_13795</name>
</gene>
<dbReference type="Pfam" id="PF04452">
    <property type="entry name" value="Methyltrans_RNA"/>
    <property type="match status" value="1"/>
</dbReference>
<evidence type="ECO:0000256" key="11">
    <source>
        <dbReference type="ARBA" id="ARBA00047944"/>
    </source>
</evidence>
<evidence type="ECO:0000313" key="16">
    <source>
        <dbReference type="Proteomes" id="UP001597115"/>
    </source>
</evidence>
<dbReference type="EMBL" id="JBHUDY010000002">
    <property type="protein sequence ID" value="MFD1612875.1"/>
    <property type="molecule type" value="Genomic_DNA"/>
</dbReference>
<comment type="catalytic activity">
    <reaction evidence="11 12">
        <text>uridine(1498) in 16S rRNA + S-adenosyl-L-methionine = N(3)-methyluridine(1498) in 16S rRNA + S-adenosyl-L-homocysteine + H(+)</text>
        <dbReference type="Rhea" id="RHEA:42920"/>
        <dbReference type="Rhea" id="RHEA-COMP:10283"/>
        <dbReference type="Rhea" id="RHEA-COMP:10284"/>
        <dbReference type="ChEBI" id="CHEBI:15378"/>
        <dbReference type="ChEBI" id="CHEBI:57856"/>
        <dbReference type="ChEBI" id="CHEBI:59789"/>
        <dbReference type="ChEBI" id="CHEBI:65315"/>
        <dbReference type="ChEBI" id="CHEBI:74502"/>
        <dbReference type="EC" id="2.1.1.193"/>
    </reaction>
</comment>
<evidence type="ECO:0000313" key="15">
    <source>
        <dbReference type="EMBL" id="MFD1612875.1"/>
    </source>
</evidence>
<dbReference type="PIRSF" id="PIRSF015601">
    <property type="entry name" value="MTase_slr0722"/>
    <property type="match status" value="1"/>
</dbReference>
<keyword evidence="9 12" id="KW-0949">S-adenosyl-L-methionine</keyword>
<comment type="subcellular location">
    <subcellularLocation>
        <location evidence="1 12">Cytoplasm</location>
    </subcellularLocation>
</comment>
<dbReference type="Gene3D" id="3.40.1280.10">
    <property type="match status" value="1"/>
</dbReference>
<evidence type="ECO:0000256" key="6">
    <source>
        <dbReference type="ARBA" id="ARBA00022552"/>
    </source>
</evidence>
<accession>A0ABW4I6T9</accession>
<dbReference type="RefSeq" id="WP_380890405.1">
    <property type="nucleotide sequence ID" value="NZ_JBHUDY010000002.1"/>
</dbReference>
<evidence type="ECO:0000256" key="3">
    <source>
        <dbReference type="ARBA" id="ARBA00012328"/>
    </source>
</evidence>
<feature type="domain" description="Ribosomal RNA small subunit methyltransferase E PUA-like" evidence="14">
    <location>
        <begin position="29"/>
        <end position="75"/>
    </location>
</feature>